<dbReference type="InterPro" id="IPR011990">
    <property type="entry name" value="TPR-like_helical_dom_sf"/>
</dbReference>
<dbReference type="KEGG" id="cfem:HCR03_04650"/>
<proteinExistence type="predicted"/>
<dbReference type="PANTHER" id="PTHR30121:SF6">
    <property type="entry name" value="SLR6007 PROTEIN"/>
    <property type="match status" value="1"/>
</dbReference>
<evidence type="ECO:0000313" key="3">
    <source>
        <dbReference type="Proteomes" id="UP000515909"/>
    </source>
</evidence>
<dbReference type="SMART" id="SM00671">
    <property type="entry name" value="SEL1"/>
    <property type="match status" value="3"/>
</dbReference>
<dbReference type="Pfam" id="PF08238">
    <property type="entry name" value="Sel1"/>
    <property type="match status" value="3"/>
</dbReference>
<dbReference type="Gene3D" id="1.10.8.730">
    <property type="match status" value="1"/>
</dbReference>
<dbReference type="Gene3D" id="1.25.40.10">
    <property type="entry name" value="Tetratricopeptide repeat domain"/>
    <property type="match status" value="1"/>
</dbReference>
<organism evidence="2 3">
    <name type="scientific">Caproicibacter fermentans</name>
    <dbReference type="NCBI Taxonomy" id="2576756"/>
    <lineage>
        <taxon>Bacteria</taxon>
        <taxon>Bacillati</taxon>
        <taxon>Bacillota</taxon>
        <taxon>Clostridia</taxon>
        <taxon>Eubacteriales</taxon>
        <taxon>Acutalibacteraceae</taxon>
        <taxon>Caproicibacter</taxon>
    </lineage>
</organism>
<dbReference type="SUPFAM" id="SSF52540">
    <property type="entry name" value="P-loop containing nucleoside triphosphate hydrolases"/>
    <property type="match status" value="1"/>
</dbReference>
<dbReference type="InterPro" id="IPR051162">
    <property type="entry name" value="T4SS_component"/>
</dbReference>
<dbReference type="SUPFAM" id="SSF81901">
    <property type="entry name" value="HCP-like"/>
    <property type="match status" value="1"/>
</dbReference>
<dbReference type="InterPro" id="IPR027417">
    <property type="entry name" value="P-loop_NTPase"/>
</dbReference>
<dbReference type="EMBL" id="CP060286">
    <property type="protein sequence ID" value="QNK41558.1"/>
    <property type="molecule type" value="Genomic_DNA"/>
</dbReference>
<dbReference type="AlphaFoldDB" id="A0A7G8TD67"/>
<name>A0A7G8TD67_9FIRM</name>
<gene>
    <name evidence="2" type="ORF">HCR03_04650</name>
</gene>
<accession>A0A7G8TD67</accession>
<dbReference type="PANTHER" id="PTHR30121">
    <property type="entry name" value="UNCHARACTERIZED PROTEIN YJGR-RELATED"/>
    <property type="match status" value="1"/>
</dbReference>
<dbReference type="Proteomes" id="UP000515909">
    <property type="component" value="Chromosome"/>
</dbReference>
<reference evidence="2 3" key="1">
    <citation type="submission" date="2020-08" db="EMBL/GenBank/DDBJ databases">
        <title>The isolate Caproiciproducens sp. 7D4C2 produces n-caproate at mildly acidic conditions from hexoses: genome and rBOX comparison with related strains and chain-elongating bacteria.</title>
        <authorList>
            <person name="Esquivel-Elizondo S."/>
            <person name="Bagci C."/>
            <person name="Temovska M."/>
            <person name="Jeon B.S."/>
            <person name="Bessarab I."/>
            <person name="Williams R.B.H."/>
            <person name="Huson D.H."/>
            <person name="Angenent L.T."/>
        </authorList>
    </citation>
    <scope>NUCLEOTIDE SEQUENCE [LARGE SCALE GENOMIC DNA]</scope>
    <source>
        <strain evidence="2 3">7D4C2</strain>
    </source>
</reference>
<evidence type="ECO:0000313" key="2">
    <source>
        <dbReference type="EMBL" id="QNK41558.1"/>
    </source>
</evidence>
<dbReference type="Gene3D" id="3.40.50.300">
    <property type="entry name" value="P-loop containing nucleotide triphosphate hydrolases"/>
    <property type="match status" value="1"/>
</dbReference>
<sequence length="840" mass="96260">MNALMDPEPKETPQKETDEDLILHWYRQAAFSDDNQRQAVLCADLQDGPDWYFTAANNGDKYAQYALGMMYLHGKLMPQNSTKAAMWLSKAARSDICFACYESAKLCDAGIGIDRDPDSANQLYQKAFRLFSQAEQKSPNPQIERSLAEIYEKGLGRPKDENLAGFWRMTASNATGGDVIEENGPQQDYREDTPEEEPSIKLLKPAKTEKQKKNVIPLFSAKKSKAAKTKPAKEKRTAAPQAYPDEIQDFLDMIMPSAIDFSHQDFFVCGNTFRCVWVIREYPTSTEDKALLKELGEMNGVTLRIYTRPVTPFEERKLFLKAERKNRFSLHNAHSIQDSTEAADNLNDMEVMAKRLHQTKEKLMHCAVFLELVARSIEDLTKLQNDVISFFARTKIVYDRLWIQQKEGFLTMNLFGSNKFKSQFERILPSSSVANLYPFCYSGKTDPDGMFIGRDVDGTNIIVNFDRRSLDKTNGHILILGNTGEGKSYLLKLIITLFRQMGKKFYILDPDDEYKDLTENTGGCYIDMMAGKYFINVLEPRLWTDKADEDKSAPAAFRKKTRLSQHIAYLRDFFQAYKHFPSDQLDTLEILLEKLYRNFSITDETDFEKLQPEDYPILSDLFALAQNELEHYGEDENRLYTKDLLRTLTLGLREICVGSESTFFNGHTNITNADFIDFSVKDMLSTNENLKNAMFMNILSYMSHKFLTEGAAEIAIDELHLFLGNKIAIDYIRSFSKRGRKKDSGIILASQNVEDFMLPEVISYTKPLLSIPTHSFLFHPGDNCDVREFQRLLSVRECEYDLIAESHQGYCLYKCGTERYHLHVEAPEYKAELFGAAGGK</sequence>
<dbReference type="InterPro" id="IPR006597">
    <property type="entry name" value="Sel1-like"/>
</dbReference>
<evidence type="ECO:0000256" key="1">
    <source>
        <dbReference type="SAM" id="MobiDB-lite"/>
    </source>
</evidence>
<protein>
    <submittedName>
        <fullName evidence="2">SEL1-like repeat protein</fullName>
    </submittedName>
</protein>
<dbReference type="Pfam" id="PF12846">
    <property type="entry name" value="AAA_10"/>
    <property type="match status" value="1"/>
</dbReference>
<feature type="region of interest" description="Disordered" evidence="1">
    <location>
        <begin position="175"/>
        <end position="199"/>
    </location>
</feature>
<dbReference type="RefSeq" id="WP_187036880.1">
    <property type="nucleotide sequence ID" value="NZ_CP060286.1"/>
</dbReference>